<organism evidence="7 8">
    <name type="scientific">Filimonas zeae</name>
    <dbReference type="NCBI Taxonomy" id="1737353"/>
    <lineage>
        <taxon>Bacteria</taxon>
        <taxon>Pseudomonadati</taxon>
        <taxon>Bacteroidota</taxon>
        <taxon>Chitinophagia</taxon>
        <taxon>Chitinophagales</taxon>
        <taxon>Chitinophagaceae</taxon>
        <taxon>Filimonas</taxon>
    </lineage>
</organism>
<dbReference type="PANTHER" id="PTHR39087:SF2">
    <property type="entry name" value="UPF0104 MEMBRANE PROTEIN MJ1595"/>
    <property type="match status" value="1"/>
</dbReference>
<comment type="subcellular location">
    <subcellularLocation>
        <location evidence="1">Cell membrane</location>
        <topology evidence="1">Multi-pass membrane protein</topology>
    </subcellularLocation>
</comment>
<accession>A0A917IQI3</accession>
<dbReference type="Proteomes" id="UP000627292">
    <property type="component" value="Unassembled WGS sequence"/>
</dbReference>
<dbReference type="GO" id="GO:0005886">
    <property type="term" value="C:plasma membrane"/>
    <property type="evidence" value="ECO:0007669"/>
    <property type="project" value="UniProtKB-SubCell"/>
</dbReference>
<evidence type="ECO:0000256" key="1">
    <source>
        <dbReference type="ARBA" id="ARBA00004651"/>
    </source>
</evidence>
<dbReference type="EMBL" id="BMIB01000001">
    <property type="protein sequence ID" value="GGH60649.1"/>
    <property type="molecule type" value="Genomic_DNA"/>
</dbReference>
<dbReference type="Pfam" id="PF03706">
    <property type="entry name" value="LPG_synthase_TM"/>
    <property type="match status" value="1"/>
</dbReference>
<dbReference type="InterPro" id="IPR022791">
    <property type="entry name" value="L-PG_synthase/AglD"/>
</dbReference>
<evidence type="ECO:0000256" key="3">
    <source>
        <dbReference type="ARBA" id="ARBA00022692"/>
    </source>
</evidence>
<protein>
    <submittedName>
        <fullName evidence="7">Membrane protein</fullName>
    </submittedName>
</protein>
<keyword evidence="4 6" id="KW-1133">Transmembrane helix</keyword>
<feature type="transmembrane region" description="Helical" evidence="6">
    <location>
        <begin position="7"/>
        <end position="26"/>
    </location>
</feature>
<evidence type="ECO:0000256" key="6">
    <source>
        <dbReference type="SAM" id="Phobius"/>
    </source>
</evidence>
<evidence type="ECO:0000256" key="2">
    <source>
        <dbReference type="ARBA" id="ARBA00022475"/>
    </source>
</evidence>
<evidence type="ECO:0000313" key="8">
    <source>
        <dbReference type="Proteomes" id="UP000627292"/>
    </source>
</evidence>
<keyword evidence="8" id="KW-1185">Reference proteome</keyword>
<feature type="transmembrane region" description="Helical" evidence="6">
    <location>
        <begin position="260"/>
        <end position="283"/>
    </location>
</feature>
<dbReference type="AlphaFoldDB" id="A0A917IQI3"/>
<keyword evidence="3 6" id="KW-0812">Transmembrane</keyword>
<dbReference type="RefSeq" id="WP_188950753.1">
    <property type="nucleotide sequence ID" value="NZ_BMIB01000001.1"/>
</dbReference>
<feature type="transmembrane region" description="Helical" evidence="6">
    <location>
        <begin position="303"/>
        <end position="325"/>
    </location>
</feature>
<proteinExistence type="predicted"/>
<gene>
    <name evidence="7" type="ORF">GCM10011379_08750</name>
</gene>
<comment type="caution">
    <text evidence="7">The sequence shown here is derived from an EMBL/GenBank/DDBJ whole genome shotgun (WGS) entry which is preliminary data.</text>
</comment>
<dbReference type="PANTHER" id="PTHR39087">
    <property type="entry name" value="UPF0104 MEMBRANE PROTEIN MJ1595"/>
    <property type="match status" value="1"/>
</dbReference>
<feature type="transmembrane region" description="Helical" evidence="6">
    <location>
        <begin position="173"/>
        <end position="190"/>
    </location>
</feature>
<sequence length="340" mass="38196">MKRIVLYILKYVVGFGIALFLLWWSLHSITAEDIADIKAALLRARFWLLAPVTLVLLCSHWFRAMRWKQLITPLGYQPANIYLLSGILLGYLANQLIPRAGEVLRCTSVAKATKIPTEKLIGTLVAERAFDIICLLLVTTVTILMEYRYIESYFIELYGAAATGLLQGGSARWWWLPGIVLFFVAAVIFIRKLRHGGKTARFLKSVLSGIAEGLRSIRLIRNKPLFLLNTLLIWGCYIFSTWIGCWALQETAHLPLPTALTMLIFGTVGIIVAPGGLGAYPLAIEKTLSFYGISENIGRASGWILWIAQFIFTIITGTIAWFIIYHYKNSSIEKRSTHPA</sequence>
<feature type="transmembrane region" description="Helical" evidence="6">
    <location>
        <begin position="226"/>
        <end position="248"/>
    </location>
</feature>
<reference evidence="7" key="2">
    <citation type="submission" date="2020-09" db="EMBL/GenBank/DDBJ databases">
        <authorList>
            <person name="Sun Q."/>
            <person name="Zhou Y."/>
        </authorList>
    </citation>
    <scope>NUCLEOTIDE SEQUENCE</scope>
    <source>
        <strain evidence="7">CGMCC 1.15290</strain>
    </source>
</reference>
<feature type="transmembrane region" description="Helical" evidence="6">
    <location>
        <begin position="46"/>
        <end position="62"/>
    </location>
</feature>
<reference evidence="7" key="1">
    <citation type="journal article" date="2014" name="Int. J. Syst. Evol. Microbiol.">
        <title>Complete genome sequence of Corynebacterium casei LMG S-19264T (=DSM 44701T), isolated from a smear-ripened cheese.</title>
        <authorList>
            <consortium name="US DOE Joint Genome Institute (JGI-PGF)"/>
            <person name="Walter F."/>
            <person name="Albersmeier A."/>
            <person name="Kalinowski J."/>
            <person name="Ruckert C."/>
        </authorList>
    </citation>
    <scope>NUCLEOTIDE SEQUENCE</scope>
    <source>
        <strain evidence="7">CGMCC 1.15290</strain>
    </source>
</reference>
<keyword evidence="2" id="KW-1003">Cell membrane</keyword>
<evidence type="ECO:0000256" key="4">
    <source>
        <dbReference type="ARBA" id="ARBA00022989"/>
    </source>
</evidence>
<name>A0A917IQI3_9BACT</name>
<evidence type="ECO:0000256" key="5">
    <source>
        <dbReference type="ARBA" id="ARBA00023136"/>
    </source>
</evidence>
<evidence type="ECO:0000313" key="7">
    <source>
        <dbReference type="EMBL" id="GGH60649.1"/>
    </source>
</evidence>
<keyword evidence="5 6" id="KW-0472">Membrane</keyword>
<feature type="transmembrane region" description="Helical" evidence="6">
    <location>
        <begin position="129"/>
        <end position="150"/>
    </location>
</feature>